<protein>
    <submittedName>
        <fullName evidence="1">Uncharacterized protein</fullName>
    </submittedName>
</protein>
<organism evidence="1 2">
    <name type="scientific">Papaver somniferum</name>
    <name type="common">Opium poppy</name>
    <dbReference type="NCBI Taxonomy" id="3469"/>
    <lineage>
        <taxon>Eukaryota</taxon>
        <taxon>Viridiplantae</taxon>
        <taxon>Streptophyta</taxon>
        <taxon>Embryophyta</taxon>
        <taxon>Tracheophyta</taxon>
        <taxon>Spermatophyta</taxon>
        <taxon>Magnoliopsida</taxon>
        <taxon>Ranunculales</taxon>
        <taxon>Papaveraceae</taxon>
        <taxon>Papaveroideae</taxon>
        <taxon>Papaver</taxon>
    </lineage>
</organism>
<dbReference type="Proteomes" id="UP000316621">
    <property type="component" value="Chromosome 7"/>
</dbReference>
<reference evidence="1 2" key="1">
    <citation type="journal article" date="2018" name="Science">
        <title>The opium poppy genome and morphinan production.</title>
        <authorList>
            <person name="Guo L."/>
            <person name="Winzer T."/>
            <person name="Yang X."/>
            <person name="Li Y."/>
            <person name="Ning Z."/>
            <person name="He Z."/>
            <person name="Teodor R."/>
            <person name="Lu Y."/>
            <person name="Bowser T.A."/>
            <person name="Graham I.A."/>
            <person name="Ye K."/>
        </authorList>
    </citation>
    <scope>NUCLEOTIDE SEQUENCE [LARGE SCALE GENOMIC DNA]</scope>
    <source>
        <strain evidence="2">cv. HN1</strain>
        <tissue evidence="1">Leaves</tissue>
    </source>
</reference>
<evidence type="ECO:0000313" key="1">
    <source>
        <dbReference type="EMBL" id="RZC69781.1"/>
    </source>
</evidence>
<name>A0A4Y7KCA4_PAPSO</name>
<evidence type="ECO:0000313" key="2">
    <source>
        <dbReference type="Proteomes" id="UP000316621"/>
    </source>
</evidence>
<accession>A0A4Y7KCA4</accession>
<dbReference type="EMBL" id="CM010721">
    <property type="protein sequence ID" value="RZC69781.1"/>
    <property type="molecule type" value="Genomic_DNA"/>
</dbReference>
<sequence>MRSGLAKEGHHTDFKIAKVLQMLRLFYMKFSWNSISKFRTREWHSEMTSLGLFMSLTLINRLLENI</sequence>
<keyword evidence="2" id="KW-1185">Reference proteome</keyword>
<dbReference type="Gramene" id="RZC69781">
    <property type="protein sequence ID" value="RZC69781"/>
    <property type="gene ID" value="C5167_032905"/>
</dbReference>
<gene>
    <name evidence="1" type="ORF">C5167_032905</name>
</gene>
<proteinExistence type="predicted"/>
<dbReference type="AlphaFoldDB" id="A0A4Y7KCA4"/>